<dbReference type="VEuPathDB" id="FungiDB:GMDG_08969"/>
<feature type="transmembrane region" description="Helical" evidence="1">
    <location>
        <begin position="63"/>
        <end position="87"/>
    </location>
</feature>
<accession>L8FSY9</accession>
<keyword evidence="1" id="KW-0472">Membrane</keyword>
<evidence type="ECO:0000256" key="1">
    <source>
        <dbReference type="SAM" id="Phobius"/>
    </source>
</evidence>
<dbReference type="EMBL" id="GL574821">
    <property type="protein sequence ID" value="ELR03997.1"/>
    <property type="molecule type" value="Genomic_DNA"/>
</dbReference>
<keyword evidence="1" id="KW-1133">Transmembrane helix</keyword>
<proteinExistence type="predicted"/>
<keyword evidence="1" id="KW-0812">Transmembrane</keyword>
<sequence length="111" mass="12083">MSTSTSTHTTPTTMGGRGRGEKYIKKGICVHMVSITRGHIRSRINWLYCTIDNQPPAQSVGAIIVPLLLFYHLVLLPSFLSFCLSFFALETGGWGGGVIVFSGFAFLSLVT</sequence>
<reference evidence="3" key="1">
    <citation type="submission" date="2010-09" db="EMBL/GenBank/DDBJ databases">
        <title>The genome sequence of Geomyces destructans 20631-21.</title>
        <authorList>
            <consortium name="The Broad Institute Genome Sequencing Platform"/>
            <person name="Cuomo C.A."/>
            <person name="Blehert D.S."/>
            <person name="Lorch J.M."/>
            <person name="Young S.K."/>
            <person name="Zeng Q."/>
            <person name="Gargeya S."/>
            <person name="Fitzgerald M."/>
            <person name="Haas B."/>
            <person name="Abouelleil A."/>
            <person name="Alvarado L."/>
            <person name="Arachchi H.M."/>
            <person name="Berlin A."/>
            <person name="Brown A."/>
            <person name="Chapman S.B."/>
            <person name="Chen Z."/>
            <person name="Dunbar C."/>
            <person name="Freedman E."/>
            <person name="Gearin G."/>
            <person name="Gellesch M."/>
            <person name="Goldberg J."/>
            <person name="Griggs A."/>
            <person name="Gujja S."/>
            <person name="Heiman D."/>
            <person name="Howarth C."/>
            <person name="Larson L."/>
            <person name="Lui A."/>
            <person name="MacDonald P.J.P."/>
            <person name="Montmayeur A."/>
            <person name="Murphy C."/>
            <person name="Neiman D."/>
            <person name="Pearson M."/>
            <person name="Priest M."/>
            <person name="Roberts A."/>
            <person name="Saif S."/>
            <person name="Shea T."/>
            <person name="Shenoy N."/>
            <person name="Sisk P."/>
            <person name="Stolte C."/>
            <person name="Sykes S."/>
            <person name="Wortman J."/>
            <person name="Nusbaum C."/>
            <person name="Birren B."/>
        </authorList>
    </citation>
    <scope>NUCLEOTIDE SEQUENCE [LARGE SCALE GENOMIC DNA]</scope>
    <source>
        <strain evidence="3">ATCC MYA-4855 / 20631-21</strain>
    </source>
</reference>
<keyword evidence="3" id="KW-1185">Reference proteome</keyword>
<dbReference type="AlphaFoldDB" id="L8FSY9"/>
<gene>
    <name evidence="2" type="ORF">GMDG_08969</name>
</gene>
<name>L8FSY9_PSED2</name>
<feature type="transmembrane region" description="Helical" evidence="1">
    <location>
        <begin position="93"/>
        <end position="110"/>
    </location>
</feature>
<organism evidence="2 3">
    <name type="scientific">Pseudogymnoascus destructans (strain ATCC MYA-4855 / 20631-21)</name>
    <name type="common">Bat white-nose syndrome fungus</name>
    <name type="synonym">Geomyces destructans</name>
    <dbReference type="NCBI Taxonomy" id="658429"/>
    <lineage>
        <taxon>Eukaryota</taxon>
        <taxon>Fungi</taxon>
        <taxon>Dikarya</taxon>
        <taxon>Ascomycota</taxon>
        <taxon>Pezizomycotina</taxon>
        <taxon>Leotiomycetes</taxon>
        <taxon>Thelebolales</taxon>
        <taxon>Thelebolaceae</taxon>
        <taxon>Pseudogymnoascus</taxon>
    </lineage>
</organism>
<protein>
    <submittedName>
        <fullName evidence="2">Uncharacterized protein</fullName>
    </submittedName>
</protein>
<evidence type="ECO:0000313" key="3">
    <source>
        <dbReference type="Proteomes" id="UP000011064"/>
    </source>
</evidence>
<evidence type="ECO:0000313" key="2">
    <source>
        <dbReference type="EMBL" id="ELR03997.1"/>
    </source>
</evidence>
<dbReference type="HOGENOM" id="CLU_2159510_0_0_1"/>
<dbReference type="InParanoid" id="L8FSY9"/>
<dbReference type="Proteomes" id="UP000011064">
    <property type="component" value="Unassembled WGS sequence"/>
</dbReference>